<gene>
    <name evidence="1" type="ORF">M153_3704000265</name>
</gene>
<dbReference type="VEuPathDB" id="MicrosporidiaDB:M153_3704000265"/>
<dbReference type="Proteomes" id="UP000051530">
    <property type="component" value="Unassembled WGS sequence"/>
</dbReference>
<sequence length="104" mass="12562">MVLLTENHDLVYSHSKKYAREFKDSFNQQFSIEEKVYIRNDHKNNKMDKEFDTICTVIEILGFNRYMIEDDSKIKYLKHHVQLKKWQEDVGDPSCYDVDQLLKV</sequence>
<protein>
    <recommendedName>
        <fullName evidence="3">Transposable element</fullName>
    </recommendedName>
</protein>
<dbReference type="OrthoDB" id="10068564at2759"/>
<accession>A0A0R0LT88</accession>
<reference evidence="1 2" key="1">
    <citation type="submission" date="2015-07" db="EMBL/GenBank/DDBJ databases">
        <title>The genome of Pseudoloma neurophilia, a relevant intracellular parasite of the zebrafish.</title>
        <authorList>
            <person name="Ndikumana S."/>
            <person name="Pelin A."/>
            <person name="Sanders J."/>
            <person name="Corradi N."/>
        </authorList>
    </citation>
    <scope>NUCLEOTIDE SEQUENCE [LARGE SCALE GENOMIC DNA]</scope>
    <source>
        <strain evidence="1 2">MK1</strain>
    </source>
</reference>
<evidence type="ECO:0000313" key="1">
    <source>
        <dbReference type="EMBL" id="KRH92662.1"/>
    </source>
</evidence>
<comment type="caution">
    <text evidence="1">The sequence shown here is derived from an EMBL/GenBank/DDBJ whole genome shotgun (WGS) entry which is preliminary data.</text>
</comment>
<evidence type="ECO:0008006" key="3">
    <source>
        <dbReference type="Google" id="ProtNLM"/>
    </source>
</evidence>
<evidence type="ECO:0000313" key="2">
    <source>
        <dbReference type="Proteomes" id="UP000051530"/>
    </source>
</evidence>
<keyword evidence="2" id="KW-1185">Reference proteome</keyword>
<proteinExistence type="predicted"/>
<dbReference type="EMBL" id="LGUB01000767">
    <property type="protein sequence ID" value="KRH92662.1"/>
    <property type="molecule type" value="Genomic_DNA"/>
</dbReference>
<dbReference type="AlphaFoldDB" id="A0A0R0LT88"/>
<name>A0A0R0LT88_9MICR</name>
<organism evidence="1 2">
    <name type="scientific">Pseudoloma neurophilia</name>
    <dbReference type="NCBI Taxonomy" id="146866"/>
    <lineage>
        <taxon>Eukaryota</taxon>
        <taxon>Fungi</taxon>
        <taxon>Fungi incertae sedis</taxon>
        <taxon>Microsporidia</taxon>
        <taxon>Pseudoloma</taxon>
    </lineage>
</organism>